<dbReference type="Gene3D" id="2.60.120.260">
    <property type="entry name" value="Galactose-binding domain-like"/>
    <property type="match status" value="1"/>
</dbReference>
<sequence>MAPQFLRADNVFGSQSLGPELRVKEALTPFRHGSWVAVILLAMFFPVPAAGNEAVGLSLPPNGDFRAGEAEPVGWRLSGGSGRWVEKDILEVTGDGRGSNAWMAQVVLQPGARYVMTVKGRRLGASGGCAIIGPAEVNHDWTFPDTEWGEFQAAFRVPDQVTTTQFRLGQWEVRGTIQYDAVQLRPALPIYSKHGAITLGRGERIENRHYLFNALFNQYGSNDHRVLERATAGFNTSRWVISGQNEVIYHFNLPGCQFVRGRLVVNINYYTRGALSVAISRNGKAWTEIARGDKLGAVEVSLPGELLPAADLWLRLRGATSDTSLQVDSIIFEGELDKELPSVTGQTIYGILSEGSLPAGASSLGLSYLGFSENGQHLFEISLPSESSYDFRVSVNAPDGTAILQDQVLEPGRVRGSRTLGFAIPVTTCGVYRAFLTIQQHGRALGVLEIPLAVHEYHRADYGNYLAKAGPVVLWWCEADWKIARKRPAPKDAGGSSGITVMAAKGDHESVQLVLRPEDGTTLERVEVSNLQGPKGYSIDAGNVTVHRVFYHFVHTPTDPTGVVDWWPDALPPIQYPLSLSAGMNQPLWVTIRVPRNAEAGEYHGEIRLTGTGWQAVVPLQLKVWNFALPERNHLETAFGFDCWQAFRYHNVQSEEDRRRVLDLYFQSFADHRISPYNPTPLDPYRVTFDPKAEPPRAVIDFSRFDNAMEEAIRRYHFTNFMVQIQGMGGGTFHSRVEPSLAGFAESTPQYQALFSSQVRQIEEHLREKGWLHMAYVYWFDEPEPKDYEFVKAGMARLKKYAPGLARMLTEEPVEPLYGYVDIWCPISPNYDHKVAEERRQLGERFWWYICTGPKAPYCTLFIDHPATELRVWLWQTWQRRISGILVWATNYWTSSAAFPDGFQDPYDDPMSYVSGYSTPKGVKRHWGNGDGRFIYPPPEASVPGKTDHPVLSPPASSIRWEMLREGIEDYEMLWLLADLLTRYGNQLSPEERDNFAQLLEVPPQITRDMTTFTRTPDPIYQRRAQIAAAIERLMSLQK</sequence>
<organism evidence="3 4">
    <name type="scientific">Thermogutta terrifontis</name>
    <dbReference type="NCBI Taxonomy" id="1331910"/>
    <lineage>
        <taxon>Bacteria</taxon>
        <taxon>Pseudomonadati</taxon>
        <taxon>Planctomycetota</taxon>
        <taxon>Planctomycetia</taxon>
        <taxon>Pirellulales</taxon>
        <taxon>Thermoguttaceae</taxon>
        <taxon>Thermogutta</taxon>
    </lineage>
</organism>
<dbReference type="AlphaFoldDB" id="A0A286RDH3"/>
<protein>
    <submittedName>
        <fullName evidence="3">Uncharacterized protein</fullName>
    </submittedName>
</protein>
<dbReference type="OrthoDB" id="228239at2"/>
<keyword evidence="4" id="KW-1185">Reference proteome</keyword>
<dbReference type="InterPro" id="IPR053850">
    <property type="entry name" value="Glyco_hydro_123_N_2"/>
</dbReference>
<reference evidence="3 4" key="1">
    <citation type="journal article" name="Front. Microbiol.">
        <title>Sugar Metabolism of the First Thermophilic Planctomycete Thermogutta terrifontis: Comparative Genomic and Transcriptomic Approaches.</title>
        <authorList>
            <person name="Elcheninov A.G."/>
            <person name="Menzel P."/>
            <person name="Gudbergsdottir S.R."/>
            <person name="Slesarev A.I."/>
            <person name="Kadnikov V.V."/>
            <person name="Krogh A."/>
            <person name="Bonch-Osmolovskaya E.A."/>
            <person name="Peng X."/>
            <person name="Kublanov I.V."/>
        </authorList>
    </citation>
    <scope>NUCLEOTIDE SEQUENCE [LARGE SCALE GENOMIC DNA]</scope>
    <source>
        <strain evidence="3 4">R1</strain>
    </source>
</reference>
<dbReference type="RefSeq" id="WP_095414462.1">
    <property type="nucleotide sequence ID" value="NZ_CP018477.1"/>
</dbReference>
<dbReference type="KEGG" id="ttf:THTE_1416"/>
<evidence type="ECO:0000313" key="3">
    <source>
        <dbReference type="EMBL" id="ASV74018.1"/>
    </source>
</evidence>
<accession>A0A286RDH3</accession>
<proteinExistence type="predicted"/>
<dbReference type="Pfam" id="PF13320">
    <property type="entry name" value="GH123_cat"/>
    <property type="match status" value="1"/>
</dbReference>
<name>A0A286RDH3_9BACT</name>
<dbReference type="Proteomes" id="UP000215086">
    <property type="component" value="Chromosome"/>
</dbReference>
<feature type="domain" description="Glycoside hydrolase 123 N-terminal" evidence="2">
    <location>
        <begin position="476"/>
        <end position="610"/>
    </location>
</feature>
<dbReference type="EMBL" id="CP018477">
    <property type="protein sequence ID" value="ASV74018.1"/>
    <property type="molecule type" value="Genomic_DNA"/>
</dbReference>
<evidence type="ECO:0000313" key="4">
    <source>
        <dbReference type="Proteomes" id="UP000215086"/>
    </source>
</evidence>
<evidence type="ECO:0000259" key="1">
    <source>
        <dbReference type="Pfam" id="PF13320"/>
    </source>
</evidence>
<dbReference type="InterPro" id="IPR025150">
    <property type="entry name" value="GH123_cat"/>
</dbReference>
<dbReference type="Pfam" id="PF22680">
    <property type="entry name" value="Glyco_hydro_123_N_2"/>
    <property type="match status" value="1"/>
</dbReference>
<feature type="domain" description="Glycoside hydrolase 123 catalytic" evidence="1">
    <location>
        <begin position="745"/>
        <end position="976"/>
    </location>
</feature>
<gene>
    <name evidence="3" type="ORF">THTE_1416</name>
</gene>
<evidence type="ECO:0000259" key="2">
    <source>
        <dbReference type="Pfam" id="PF22680"/>
    </source>
</evidence>